<proteinExistence type="predicted"/>
<keyword evidence="3" id="KW-1185">Reference proteome</keyword>
<dbReference type="EMBL" id="BAAANC010000003">
    <property type="protein sequence ID" value="GAA1543914.1"/>
    <property type="molecule type" value="Genomic_DNA"/>
</dbReference>
<accession>A0ABP4MGF3</accession>
<dbReference type="InterPro" id="IPR025643">
    <property type="entry name" value="R2K_3"/>
</dbReference>
<organism evidence="2 3">
    <name type="scientific">Kribbella lupini</name>
    <dbReference type="NCBI Taxonomy" id="291602"/>
    <lineage>
        <taxon>Bacteria</taxon>
        <taxon>Bacillati</taxon>
        <taxon>Actinomycetota</taxon>
        <taxon>Actinomycetes</taxon>
        <taxon>Propionibacteriales</taxon>
        <taxon>Kribbellaceae</taxon>
        <taxon>Kribbella</taxon>
    </lineage>
</organism>
<evidence type="ECO:0000313" key="3">
    <source>
        <dbReference type="Proteomes" id="UP001500363"/>
    </source>
</evidence>
<sequence>MLLVPGDPLNPRRDDPHFAAQGAAARALGVTVARVDHDALARSATPEQAAAAVAGVPADDDAVYRGWMLTSAQYAAFAGALETRGVQLRTSPDEYRTAHELPGWYEGLRTVTPESVWTKGSDLTELLKATRALGGGAGVLRDYVKSMKHYWTEACYLPDLTDEAAVERIGARFLELRDDAFTGGFVVRRFEYFTGSEARTWWVGGRCVLTTPHPDTPDDLPTGLDLIEVEPLVAELALPFVTVDLTRTTAGTWRVVELGDGQVSDWPTGQDSTDLMAALF</sequence>
<evidence type="ECO:0000313" key="2">
    <source>
        <dbReference type="EMBL" id="GAA1543914.1"/>
    </source>
</evidence>
<evidence type="ECO:0000259" key="1">
    <source>
        <dbReference type="Pfam" id="PF14243"/>
    </source>
</evidence>
<dbReference type="Proteomes" id="UP001500363">
    <property type="component" value="Unassembled WGS sequence"/>
</dbReference>
<comment type="caution">
    <text evidence="2">The sequence shown here is derived from an EMBL/GenBank/DDBJ whole genome shotgun (WGS) entry which is preliminary data.</text>
</comment>
<dbReference type="Pfam" id="PF14243">
    <property type="entry name" value="R2K_3"/>
    <property type="match status" value="1"/>
</dbReference>
<name>A0ABP4MGF3_9ACTN</name>
<feature type="domain" description="ATP-grasp" evidence="1">
    <location>
        <begin position="133"/>
        <end position="279"/>
    </location>
</feature>
<gene>
    <name evidence="2" type="ORF">GCM10009741_53950</name>
</gene>
<protein>
    <submittedName>
        <fullName evidence="2">ATP-grasp domain-containing protein</fullName>
    </submittedName>
</protein>
<reference evidence="3" key="1">
    <citation type="journal article" date="2019" name="Int. J. Syst. Evol. Microbiol.">
        <title>The Global Catalogue of Microorganisms (GCM) 10K type strain sequencing project: providing services to taxonomists for standard genome sequencing and annotation.</title>
        <authorList>
            <consortium name="The Broad Institute Genomics Platform"/>
            <consortium name="The Broad Institute Genome Sequencing Center for Infectious Disease"/>
            <person name="Wu L."/>
            <person name="Ma J."/>
        </authorList>
    </citation>
    <scope>NUCLEOTIDE SEQUENCE [LARGE SCALE GENOMIC DNA]</scope>
    <source>
        <strain evidence="3">JCM 14303</strain>
    </source>
</reference>
<dbReference type="RefSeq" id="WP_344179023.1">
    <property type="nucleotide sequence ID" value="NZ_BAAANC010000003.1"/>
</dbReference>